<feature type="transmembrane region" description="Helical" evidence="2">
    <location>
        <begin position="69"/>
        <end position="100"/>
    </location>
</feature>
<evidence type="ECO:0000256" key="2">
    <source>
        <dbReference type="SAM" id="Phobius"/>
    </source>
</evidence>
<keyword evidence="2" id="KW-0812">Transmembrane</keyword>
<keyword evidence="6" id="KW-1185">Reference proteome</keyword>
<dbReference type="PANTHER" id="PTHR40040">
    <property type="entry name" value="SMALL HYDROPHOBIC PROTEIN-RELATED"/>
    <property type="match status" value="1"/>
</dbReference>
<evidence type="ECO:0000313" key="3">
    <source>
        <dbReference type="EMBL" id="PLR85930.1"/>
    </source>
</evidence>
<feature type="compositionally biased region" description="Polar residues" evidence="1">
    <location>
        <begin position="18"/>
        <end position="27"/>
    </location>
</feature>
<feature type="transmembrane region" description="Helical" evidence="2">
    <location>
        <begin position="107"/>
        <end position="128"/>
    </location>
</feature>
<dbReference type="InterPro" id="IPR055338">
    <property type="entry name" value="YqfX-like"/>
</dbReference>
<keyword evidence="2" id="KW-0472">Membrane</keyword>
<evidence type="ECO:0000256" key="1">
    <source>
        <dbReference type="SAM" id="MobiDB-lite"/>
    </source>
</evidence>
<feature type="region of interest" description="Disordered" evidence="1">
    <location>
        <begin position="1"/>
        <end position="27"/>
    </location>
</feature>
<dbReference type="Proteomes" id="UP000235114">
    <property type="component" value="Unassembled WGS sequence"/>
</dbReference>
<accession>A0A2N5GR80</accession>
<protein>
    <submittedName>
        <fullName evidence="3">Uncharacterized protein</fullName>
    </submittedName>
</protein>
<evidence type="ECO:0000313" key="5">
    <source>
        <dbReference type="Proteomes" id="UP000234951"/>
    </source>
</evidence>
<evidence type="ECO:0000313" key="4">
    <source>
        <dbReference type="EMBL" id="PLS00049.1"/>
    </source>
</evidence>
<dbReference type="Proteomes" id="UP000234951">
    <property type="component" value="Unassembled WGS sequence"/>
</dbReference>
<dbReference type="PANTHER" id="PTHR40040:SF1">
    <property type="entry name" value="MEMBRANE PROTEIN"/>
    <property type="match status" value="1"/>
</dbReference>
<dbReference type="EMBL" id="PGVD01000013">
    <property type="protein sequence ID" value="PLS00049.1"/>
    <property type="molecule type" value="Genomic_DNA"/>
</dbReference>
<comment type="caution">
    <text evidence="3">The sequence shown here is derived from an EMBL/GenBank/DDBJ whole genome shotgun (WGS) entry which is preliminary data.</text>
</comment>
<dbReference type="AlphaFoldDB" id="A0A2N5GR80"/>
<keyword evidence="2" id="KW-1133">Transmembrane helix</keyword>
<evidence type="ECO:0000313" key="6">
    <source>
        <dbReference type="Proteomes" id="UP000235114"/>
    </source>
</evidence>
<organism evidence="3 5">
    <name type="scientific">Bacillus canaveralius</name>
    <dbReference type="NCBI Taxonomy" id="1403243"/>
    <lineage>
        <taxon>Bacteria</taxon>
        <taxon>Bacillati</taxon>
        <taxon>Bacillota</taxon>
        <taxon>Bacilli</taxon>
        <taxon>Bacillales</taxon>
        <taxon>Bacillaceae</taxon>
        <taxon>Bacillus</taxon>
    </lineage>
</organism>
<reference evidence="4 6" key="2">
    <citation type="submission" date="2017-12" db="EMBL/GenBank/DDBJ databases">
        <title>Comparative Functional Genomics of Dry Heat Resistant strains isolated from the Viking Spacecraft.</title>
        <authorList>
            <person name="Seuylemezian A."/>
            <person name="Cooper K."/>
            <person name="Vaishampayan P."/>
        </authorList>
    </citation>
    <scope>NUCLEOTIDE SEQUENCE [LARGE SCALE GENOMIC DNA]</scope>
    <source>
        <strain evidence="4 6">ATCC 29669</strain>
    </source>
</reference>
<dbReference type="EMBL" id="PGVA01000004">
    <property type="protein sequence ID" value="PLR85930.1"/>
    <property type="molecule type" value="Genomic_DNA"/>
</dbReference>
<name>A0A2N5GR80_9BACI</name>
<dbReference type="OrthoDB" id="2943217at2"/>
<gene>
    <name evidence="3" type="ORF">CU635_02510</name>
    <name evidence="4" type="ORF">CVD25_04220</name>
</gene>
<reference evidence="3 5" key="1">
    <citation type="submission" date="2017-11" db="EMBL/GenBank/DDBJ databases">
        <title>Comparitive Functional Genomics of Dry Heat Resistant strains isolated from the Viking Spacecraft.</title>
        <authorList>
            <person name="Seuylemezian A."/>
            <person name="Cooper K."/>
            <person name="Vaishampayan P."/>
        </authorList>
    </citation>
    <scope>NUCLEOTIDE SEQUENCE [LARGE SCALE GENOMIC DNA]</scope>
    <source>
        <strain evidence="3 5">M4.6</strain>
    </source>
</reference>
<proteinExistence type="predicted"/>
<sequence>MNMAEKQRQNKGAKTNRNKSDLGTSYNDTNFREETAAEVAAPVRIDRNVNKNKSNGGNSGEVAASGRGIGYAALALSILSLFVMPILFGAAGIILGFVALRRGAANLGGWAIGIGAIAIIVGMFVLPFF</sequence>